<evidence type="ECO:0000313" key="1">
    <source>
        <dbReference type="EMBL" id="GAH94635.1"/>
    </source>
</evidence>
<reference evidence="1" key="1">
    <citation type="journal article" date="2014" name="Front. Microbiol.">
        <title>High frequency of phylogenetically diverse reductive dehalogenase-homologous genes in deep subseafloor sedimentary metagenomes.</title>
        <authorList>
            <person name="Kawai M."/>
            <person name="Futagami T."/>
            <person name="Toyoda A."/>
            <person name="Takaki Y."/>
            <person name="Nishi S."/>
            <person name="Hori S."/>
            <person name="Arai W."/>
            <person name="Tsubouchi T."/>
            <person name="Morono Y."/>
            <person name="Uchiyama I."/>
            <person name="Ito T."/>
            <person name="Fujiyama A."/>
            <person name="Inagaki F."/>
            <person name="Takami H."/>
        </authorList>
    </citation>
    <scope>NUCLEOTIDE SEQUENCE</scope>
    <source>
        <strain evidence="1">Expedition CK06-06</strain>
    </source>
</reference>
<accession>X1KM05</accession>
<name>X1KM05_9ZZZZ</name>
<comment type="caution">
    <text evidence="1">The sequence shown here is derived from an EMBL/GenBank/DDBJ whole genome shotgun (WGS) entry which is preliminary data.</text>
</comment>
<protein>
    <submittedName>
        <fullName evidence="1">Uncharacterized protein</fullName>
    </submittedName>
</protein>
<dbReference type="AlphaFoldDB" id="X1KM05"/>
<organism evidence="1">
    <name type="scientific">marine sediment metagenome</name>
    <dbReference type="NCBI Taxonomy" id="412755"/>
    <lineage>
        <taxon>unclassified sequences</taxon>
        <taxon>metagenomes</taxon>
        <taxon>ecological metagenomes</taxon>
    </lineage>
</organism>
<sequence>MGSKEYTGETAEVFGERPAKVFIEQEDGPPKNWEWGEFRERLIDLCYGVVKEVANEVIDVTIDATIEFLRTRASSPEEAAKIAFDEVRRRRGGRLLRPENLTTWV</sequence>
<gene>
    <name evidence="1" type="ORF">S06H3_06748</name>
</gene>
<dbReference type="EMBL" id="BARV01002658">
    <property type="protein sequence ID" value="GAH94635.1"/>
    <property type="molecule type" value="Genomic_DNA"/>
</dbReference>
<proteinExistence type="predicted"/>